<dbReference type="SUPFAM" id="SSF88946">
    <property type="entry name" value="Sigma2 domain of RNA polymerase sigma factors"/>
    <property type="match status" value="1"/>
</dbReference>
<dbReference type="OrthoDB" id="1524077at2"/>
<dbReference type="Pfam" id="PF08281">
    <property type="entry name" value="Sigma70_r4_2"/>
    <property type="match status" value="1"/>
</dbReference>
<dbReference type="Gene3D" id="1.10.1740.10">
    <property type="match status" value="1"/>
</dbReference>
<dbReference type="Gene3D" id="1.10.10.10">
    <property type="entry name" value="Winged helix-like DNA-binding domain superfamily/Winged helix DNA-binding domain"/>
    <property type="match status" value="1"/>
</dbReference>
<sequence length="205" mass="23998">MPGIESVFLILALSKSGELDDRELSIAIRKGDQKAFETFFDRHYEPVYRFLISRGMNHDEAQDLTQRAFLMIWEKRNTIDETKSLRAFLFRIAYTRMLNHIEYHSKFDQNTDPAEDSASGSAKTTEKEMEHRELLNQIQRLIVAMPEKRGTVFQLCFMKEFTYKETAETIGISIKTVENHMALAFRDIREGLKTVYGDEILNRFL</sequence>
<dbReference type="InterPro" id="IPR014284">
    <property type="entry name" value="RNA_pol_sigma-70_dom"/>
</dbReference>
<dbReference type="Pfam" id="PF04542">
    <property type="entry name" value="Sigma70_r2"/>
    <property type="match status" value="1"/>
</dbReference>
<dbReference type="InterPro" id="IPR007627">
    <property type="entry name" value="RNA_pol_sigma70_r2"/>
</dbReference>
<dbReference type="PROSITE" id="PS01063">
    <property type="entry name" value="SIGMA70_ECF"/>
    <property type="match status" value="1"/>
</dbReference>
<dbReference type="NCBIfam" id="TIGR02937">
    <property type="entry name" value="sigma70-ECF"/>
    <property type="match status" value="1"/>
</dbReference>
<dbReference type="Proteomes" id="UP000245533">
    <property type="component" value="Unassembled WGS sequence"/>
</dbReference>
<evidence type="ECO:0000313" key="11">
    <source>
        <dbReference type="Proteomes" id="UP000245533"/>
    </source>
</evidence>
<dbReference type="PANTHER" id="PTHR43133:SF46">
    <property type="entry name" value="RNA POLYMERASE SIGMA-70 FACTOR ECF SUBFAMILY"/>
    <property type="match status" value="1"/>
</dbReference>
<dbReference type="AlphaFoldDB" id="A0A316TRF0"/>
<feature type="domain" description="RNA polymerase sigma-70 region 2" evidence="8">
    <location>
        <begin position="40"/>
        <end position="104"/>
    </location>
</feature>
<evidence type="ECO:0000256" key="3">
    <source>
        <dbReference type="ARBA" id="ARBA00023082"/>
    </source>
</evidence>
<gene>
    <name evidence="10" type="ORF">DDZ15_10240</name>
</gene>
<evidence type="ECO:0000313" key="10">
    <source>
        <dbReference type="EMBL" id="PWN06398.1"/>
    </source>
</evidence>
<dbReference type="InterPro" id="IPR013325">
    <property type="entry name" value="RNA_pol_sigma_r2"/>
</dbReference>
<evidence type="ECO:0000259" key="8">
    <source>
        <dbReference type="Pfam" id="PF04542"/>
    </source>
</evidence>
<keyword evidence="11" id="KW-1185">Reference proteome</keyword>
<accession>A0A316TRF0</accession>
<evidence type="ECO:0000259" key="9">
    <source>
        <dbReference type="Pfam" id="PF08281"/>
    </source>
</evidence>
<name>A0A316TRF0_9BACT</name>
<dbReference type="PANTHER" id="PTHR43133">
    <property type="entry name" value="RNA POLYMERASE ECF-TYPE SIGMA FACTO"/>
    <property type="match status" value="1"/>
</dbReference>
<keyword evidence="4 6" id="KW-0238">DNA-binding</keyword>
<feature type="compositionally biased region" description="Polar residues" evidence="7">
    <location>
        <begin position="110"/>
        <end position="123"/>
    </location>
</feature>
<dbReference type="InterPro" id="IPR013249">
    <property type="entry name" value="RNA_pol_sigma70_r4_t2"/>
</dbReference>
<dbReference type="InterPro" id="IPR039425">
    <property type="entry name" value="RNA_pol_sigma-70-like"/>
</dbReference>
<dbReference type="EMBL" id="QGGB01000007">
    <property type="protein sequence ID" value="PWN06398.1"/>
    <property type="molecule type" value="Genomic_DNA"/>
</dbReference>
<dbReference type="InterPro" id="IPR013324">
    <property type="entry name" value="RNA_pol_sigma_r3/r4-like"/>
</dbReference>
<evidence type="ECO:0000256" key="2">
    <source>
        <dbReference type="ARBA" id="ARBA00023015"/>
    </source>
</evidence>
<evidence type="ECO:0000256" key="4">
    <source>
        <dbReference type="ARBA" id="ARBA00023125"/>
    </source>
</evidence>
<comment type="similarity">
    <text evidence="1 6">Belongs to the sigma-70 factor family. ECF subfamily.</text>
</comment>
<dbReference type="GO" id="GO:0003677">
    <property type="term" value="F:DNA binding"/>
    <property type="evidence" value="ECO:0007669"/>
    <property type="project" value="UniProtKB-KW"/>
</dbReference>
<dbReference type="InterPro" id="IPR036388">
    <property type="entry name" value="WH-like_DNA-bd_sf"/>
</dbReference>
<evidence type="ECO:0000256" key="1">
    <source>
        <dbReference type="ARBA" id="ARBA00010641"/>
    </source>
</evidence>
<evidence type="ECO:0000256" key="6">
    <source>
        <dbReference type="RuleBase" id="RU000716"/>
    </source>
</evidence>
<protein>
    <recommendedName>
        <fullName evidence="6">RNA polymerase sigma factor</fullName>
    </recommendedName>
</protein>
<dbReference type="InterPro" id="IPR000838">
    <property type="entry name" value="RNA_pol_sigma70_ECF_CS"/>
</dbReference>
<dbReference type="GO" id="GO:0016987">
    <property type="term" value="F:sigma factor activity"/>
    <property type="evidence" value="ECO:0007669"/>
    <property type="project" value="UniProtKB-KW"/>
</dbReference>
<reference evidence="10 11" key="1">
    <citation type="submission" date="2018-05" db="EMBL/GenBank/DDBJ databases">
        <title>Rhodohalobacter halophilus gen. nov., sp. nov., a moderately halophilic member of the family Balneolaceae.</title>
        <authorList>
            <person name="Liu Z.-W."/>
        </authorList>
    </citation>
    <scope>NUCLEOTIDE SEQUENCE [LARGE SCALE GENOMIC DNA]</scope>
    <source>
        <strain evidence="10 11">8A47</strain>
    </source>
</reference>
<keyword evidence="2 6" id="KW-0805">Transcription regulation</keyword>
<keyword evidence="3 6" id="KW-0731">Sigma factor</keyword>
<organism evidence="10 11">
    <name type="scientific">Rhodohalobacter mucosus</name>
    <dbReference type="NCBI Taxonomy" id="2079485"/>
    <lineage>
        <taxon>Bacteria</taxon>
        <taxon>Pseudomonadati</taxon>
        <taxon>Balneolota</taxon>
        <taxon>Balneolia</taxon>
        <taxon>Balneolales</taxon>
        <taxon>Balneolaceae</taxon>
        <taxon>Rhodohalobacter</taxon>
    </lineage>
</organism>
<feature type="region of interest" description="Disordered" evidence="7">
    <location>
        <begin position="109"/>
        <end position="129"/>
    </location>
</feature>
<evidence type="ECO:0000256" key="5">
    <source>
        <dbReference type="ARBA" id="ARBA00023163"/>
    </source>
</evidence>
<feature type="domain" description="RNA polymerase sigma factor 70 region 4 type 2" evidence="9">
    <location>
        <begin position="136"/>
        <end position="186"/>
    </location>
</feature>
<dbReference type="SUPFAM" id="SSF88659">
    <property type="entry name" value="Sigma3 and sigma4 domains of RNA polymerase sigma factors"/>
    <property type="match status" value="1"/>
</dbReference>
<evidence type="ECO:0000256" key="7">
    <source>
        <dbReference type="SAM" id="MobiDB-lite"/>
    </source>
</evidence>
<keyword evidence="5 6" id="KW-0804">Transcription</keyword>
<comment type="caution">
    <text evidence="10">The sequence shown here is derived from an EMBL/GenBank/DDBJ whole genome shotgun (WGS) entry which is preliminary data.</text>
</comment>
<dbReference type="GO" id="GO:0006352">
    <property type="term" value="P:DNA-templated transcription initiation"/>
    <property type="evidence" value="ECO:0007669"/>
    <property type="project" value="InterPro"/>
</dbReference>
<proteinExistence type="inferred from homology"/>